<dbReference type="RefSeq" id="XP_017981003.1">
    <property type="nucleotide sequence ID" value="XM_018125514.1"/>
</dbReference>
<proteinExistence type="predicted"/>
<reference evidence="1" key="1">
    <citation type="journal article" date="1997" name="Nucleic Acids Res.">
        <title>tRNAscan-SE: a program for improved detection of transfer RNA genes in genomic sequence.</title>
        <authorList>
            <person name="Lowe T.M."/>
            <person name="Eddy S.R."/>
        </authorList>
    </citation>
    <scope>NUCLEOTIDE SEQUENCE [LARGE SCALE GENOMIC DNA]</scope>
    <source>
        <strain evidence="1">r\B97-61/B2</strain>
    </source>
</reference>
<sequence>MPLSIYNKLGLGEIKSITITVQLVDRTLTSPRGISDDVLVKVDKFIFPVDFIILGMEEDKEVPIILGRPLLCTVRALIDVEKGELTLRVQDQDLTFNIFHALKFTNDHDECFAVSVVDRATREVFIENHPNDPLEVSLISEAEPINKEVVECVNALNAPSRVLGARFELLDLTSPSSSPMKPSIEVPPKLELKPLLKHLRYAYLGNSSILQVIVASNLNNQQKEKLFKVLREH</sequence>
<dbReference type="GeneID" id="108663027"/>
<evidence type="ECO:0000313" key="2">
    <source>
        <dbReference type="RefSeq" id="XP_017981003.1"/>
    </source>
</evidence>
<dbReference type="Gramene" id="Tc08v2_t013230.1">
    <property type="protein sequence ID" value="Tc08v2_p013230.1"/>
    <property type="gene ID" value="Tc08v2_g013230"/>
</dbReference>
<name>A0AB32WMH4_THECC</name>
<dbReference type="PANTHER" id="PTHR33067:SF9">
    <property type="entry name" value="RNA-DIRECTED DNA POLYMERASE"/>
    <property type="match status" value="1"/>
</dbReference>
<dbReference type="Gene3D" id="2.40.70.10">
    <property type="entry name" value="Acid Proteases"/>
    <property type="match status" value="1"/>
</dbReference>
<dbReference type="KEGG" id="tcc:108663027"/>
<dbReference type="AlphaFoldDB" id="A0AB32WMH4"/>
<dbReference type="PANTHER" id="PTHR33067">
    <property type="entry name" value="RNA-DIRECTED DNA POLYMERASE-RELATED"/>
    <property type="match status" value="1"/>
</dbReference>
<dbReference type="InterPro" id="IPR021109">
    <property type="entry name" value="Peptidase_aspartic_dom_sf"/>
</dbReference>
<gene>
    <name evidence="2" type="primary">LOC108663027</name>
</gene>
<accession>A0AB32WMH4</accession>
<organism evidence="1 2">
    <name type="scientific">Theobroma cacao</name>
    <name type="common">Cacao</name>
    <name type="synonym">Cocoa</name>
    <dbReference type="NCBI Taxonomy" id="3641"/>
    <lineage>
        <taxon>Eukaryota</taxon>
        <taxon>Viridiplantae</taxon>
        <taxon>Streptophyta</taxon>
        <taxon>Embryophyta</taxon>
        <taxon>Tracheophyta</taxon>
        <taxon>Spermatophyta</taxon>
        <taxon>Magnoliopsida</taxon>
        <taxon>eudicotyledons</taxon>
        <taxon>Gunneridae</taxon>
        <taxon>Pentapetalae</taxon>
        <taxon>rosids</taxon>
        <taxon>malvids</taxon>
        <taxon>Malvales</taxon>
        <taxon>Malvaceae</taxon>
        <taxon>Byttnerioideae</taxon>
        <taxon>Theobroma</taxon>
    </lineage>
</organism>
<protein>
    <submittedName>
        <fullName evidence="2">Uncharacterized protein LOC108663027</fullName>
    </submittedName>
</protein>
<evidence type="ECO:0000313" key="1">
    <source>
        <dbReference type="Proteomes" id="UP000694886"/>
    </source>
</evidence>
<reference evidence="2" key="2">
    <citation type="submission" date="2025-08" db="UniProtKB">
        <authorList>
            <consortium name="RefSeq"/>
        </authorList>
    </citation>
    <scope>IDENTIFICATION</scope>
</reference>
<dbReference type="Proteomes" id="UP000694886">
    <property type="component" value="Chromosome 8"/>
</dbReference>